<dbReference type="Proteomes" id="UP001056384">
    <property type="component" value="Chromosome 2"/>
</dbReference>
<organism evidence="1 2">
    <name type="scientific">Septoria linicola</name>
    <dbReference type="NCBI Taxonomy" id="215465"/>
    <lineage>
        <taxon>Eukaryota</taxon>
        <taxon>Fungi</taxon>
        <taxon>Dikarya</taxon>
        <taxon>Ascomycota</taxon>
        <taxon>Pezizomycotina</taxon>
        <taxon>Dothideomycetes</taxon>
        <taxon>Dothideomycetidae</taxon>
        <taxon>Mycosphaerellales</taxon>
        <taxon>Mycosphaerellaceae</taxon>
        <taxon>Septoria</taxon>
    </lineage>
</organism>
<protein>
    <submittedName>
        <fullName evidence="1">Isoprenoid synthase domain superfamily</fullName>
    </submittedName>
</protein>
<name>A0A9Q9AL99_9PEZI</name>
<reference evidence="1" key="1">
    <citation type="submission" date="2022-06" db="EMBL/GenBank/DDBJ databases">
        <title>Complete genome sequences of two strains of the flax pathogen Septoria linicola.</title>
        <authorList>
            <person name="Lapalu N."/>
            <person name="Simon A."/>
            <person name="Demenou B."/>
            <person name="Paumier D."/>
            <person name="Guillot M.-P."/>
            <person name="Gout L."/>
            <person name="Valade R."/>
        </authorList>
    </citation>
    <scope>NUCLEOTIDE SEQUENCE</scope>
    <source>
        <strain evidence="1">SE15195</strain>
    </source>
</reference>
<proteinExistence type="predicted"/>
<keyword evidence="2" id="KW-1185">Reference proteome</keyword>
<dbReference type="AlphaFoldDB" id="A0A9Q9AL99"/>
<dbReference type="InterPro" id="IPR008949">
    <property type="entry name" value="Isoprenoid_synthase_dom_sf"/>
</dbReference>
<accession>A0A9Q9AL99</accession>
<dbReference type="SUPFAM" id="SSF48576">
    <property type="entry name" value="Terpenoid synthases"/>
    <property type="match status" value="1"/>
</dbReference>
<evidence type="ECO:0000313" key="1">
    <source>
        <dbReference type="EMBL" id="USW50094.1"/>
    </source>
</evidence>
<sequence length="235" mass="26759">MLGANDLQDMLDKETCMIEQDSIDSDSESEDHSHTLRSQLTAQTNDFILTHWSFESTEARTSYLSKDLTGLACLCFPFALDDRIHLIARLFSLMFLLGEMISGLDIDDALDCLQSLQEATKGYWEADRTHAEVWMLCDLLEEIRSHEYALADDIMDAMWTFLSLRMGRRGRRTKRDDTTSGFQNSFVDAGMLLPLHRFATGVMVDEEEFEYSKSEVEQDDFGFCAAELQANVNAS</sequence>
<evidence type="ECO:0000313" key="2">
    <source>
        <dbReference type="Proteomes" id="UP001056384"/>
    </source>
</evidence>
<dbReference type="Gene3D" id="1.10.600.10">
    <property type="entry name" value="Farnesyl Diphosphate Synthase"/>
    <property type="match status" value="1"/>
</dbReference>
<dbReference type="EMBL" id="CP099419">
    <property type="protein sequence ID" value="USW50094.1"/>
    <property type="molecule type" value="Genomic_DNA"/>
</dbReference>
<gene>
    <name evidence="1" type="ORF">Slin15195_G034130</name>
</gene>